<keyword evidence="3" id="KW-1185">Reference proteome</keyword>
<organism evidence="2 3">
    <name type="scientific">Luteolibacter flavescens</name>
    <dbReference type="NCBI Taxonomy" id="1859460"/>
    <lineage>
        <taxon>Bacteria</taxon>
        <taxon>Pseudomonadati</taxon>
        <taxon>Verrucomicrobiota</taxon>
        <taxon>Verrucomicrobiia</taxon>
        <taxon>Verrucomicrobiales</taxon>
        <taxon>Verrucomicrobiaceae</taxon>
        <taxon>Luteolibacter</taxon>
    </lineage>
</organism>
<gene>
    <name evidence="2" type="ORF">OKA04_10925</name>
</gene>
<evidence type="ECO:0000256" key="1">
    <source>
        <dbReference type="SAM" id="SignalP"/>
    </source>
</evidence>
<dbReference type="RefSeq" id="WP_264501199.1">
    <property type="nucleotide sequence ID" value="NZ_JAPDDS010000005.1"/>
</dbReference>
<dbReference type="Proteomes" id="UP001207930">
    <property type="component" value="Unassembled WGS sequence"/>
</dbReference>
<comment type="caution">
    <text evidence="2">The sequence shown here is derived from an EMBL/GenBank/DDBJ whole genome shotgun (WGS) entry which is preliminary data.</text>
</comment>
<evidence type="ECO:0000313" key="3">
    <source>
        <dbReference type="Proteomes" id="UP001207930"/>
    </source>
</evidence>
<proteinExistence type="predicted"/>
<evidence type="ECO:0008006" key="4">
    <source>
        <dbReference type="Google" id="ProtNLM"/>
    </source>
</evidence>
<name>A0ABT3FNV8_9BACT</name>
<dbReference type="PROSITE" id="PS51257">
    <property type="entry name" value="PROKAR_LIPOPROTEIN"/>
    <property type="match status" value="1"/>
</dbReference>
<evidence type="ECO:0000313" key="2">
    <source>
        <dbReference type="EMBL" id="MCW1885242.1"/>
    </source>
</evidence>
<keyword evidence="1" id="KW-0732">Signal</keyword>
<sequence length="150" mass="16651">MKLVLAAALSVLVFASCVPSTPAARIAAQPGMYDRLPAKHQELVSRGELAKGMSTDAVYLAWGRASREYEGSENGASTLRWDYAGSTPVYSNSFYSGWGYGMGYGRYGRYGYPYSTYGLGQEITYVPYRRASVLFSNGRVKSWERSRTNY</sequence>
<feature type="signal peptide" evidence="1">
    <location>
        <begin position="1"/>
        <end position="23"/>
    </location>
</feature>
<feature type="chain" id="PRO_5046663776" description="Lipoprotein" evidence="1">
    <location>
        <begin position="24"/>
        <end position="150"/>
    </location>
</feature>
<reference evidence="2 3" key="1">
    <citation type="submission" date="2022-10" db="EMBL/GenBank/DDBJ databases">
        <title>Luteolibacter flavescens strain MCCC 1K03193, whole genome shotgun sequencing project.</title>
        <authorList>
            <person name="Zhao G."/>
            <person name="Shen L."/>
        </authorList>
    </citation>
    <scope>NUCLEOTIDE SEQUENCE [LARGE SCALE GENOMIC DNA]</scope>
    <source>
        <strain evidence="2 3">MCCC 1K03193</strain>
    </source>
</reference>
<accession>A0ABT3FNV8</accession>
<protein>
    <recommendedName>
        <fullName evidence="4">Lipoprotein</fullName>
    </recommendedName>
</protein>
<dbReference type="EMBL" id="JAPDDS010000005">
    <property type="protein sequence ID" value="MCW1885242.1"/>
    <property type="molecule type" value="Genomic_DNA"/>
</dbReference>